<dbReference type="Proteomes" id="UP001454036">
    <property type="component" value="Unassembled WGS sequence"/>
</dbReference>
<feature type="compositionally biased region" description="Basic and acidic residues" evidence="1">
    <location>
        <begin position="172"/>
        <end position="193"/>
    </location>
</feature>
<organism evidence="2 3">
    <name type="scientific">Lithospermum erythrorhizon</name>
    <name type="common">Purple gromwell</name>
    <name type="synonym">Lithospermum officinale var. erythrorhizon</name>
    <dbReference type="NCBI Taxonomy" id="34254"/>
    <lineage>
        <taxon>Eukaryota</taxon>
        <taxon>Viridiplantae</taxon>
        <taxon>Streptophyta</taxon>
        <taxon>Embryophyta</taxon>
        <taxon>Tracheophyta</taxon>
        <taxon>Spermatophyta</taxon>
        <taxon>Magnoliopsida</taxon>
        <taxon>eudicotyledons</taxon>
        <taxon>Gunneridae</taxon>
        <taxon>Pentapetalae</taxon>
        <taxon>asterids</taxon>
        <taxon>lamiids</taxon>
        <taxon>Boraginales</taxon>
        <taxon>Boraginaceae</taxon>
        <taxon>Boraginoideae</taxon>
        <taxon>Lithospermeae</taxon>
        <taxon>Lithospermum</taxon>
    </lineage>
</organism>
<dbReference type="AlphaFoldDB" id="A0AAV3PJA7"/>
<sequence length="212" mass="22975">MSETADVLEPSVTPSVNTSKDKTGEPPVIFEDHVKIDASSGIASDENVSCGEDMMSEKVEEPSFEGLGANVDPSVKETVDKCEDSTFLEEDVLEPSVADTISEGMDIDIPSVDDIEPVIAAATKKVTPSVADTATQTVAQEEIDTMDADVEDMTPEKASQEKKKSKKRRLRKLADTAETSESKKKLSKEERAAKRARKAERRARKAVEAKTG</sequence>
<accession>A0AAV3PJA7</accession>
<gene>
    <name evidence="2" type="ORF">LIER_09115</name>
</gene>
<feature type="compositionally biased region" description="Basic residues" evidence="1">
    <location>
        <begin position="194"/>
        <end position="204"/>
    </location>
</feature>
<evidence type="ECO:0000313" key="2">
    <source>
        <dbReference type="EMBL" id="GAA0150102.1"/>
    </source>
</evidence>
<feature type="region of interest" description="Disordered" evidence="1">
    <location>
        <begin position="129"/>
        <end position="212"/>
    </location>
</feature>
<name>A0AAV3PJA7_LITER</name>
<feature type="region of interest" description="Disordered" evidence="1">
    <location>
        <begin position="40"/>
        <end position="71"/>
    </location>
</feature>
<feature type="region of interest" description="Disordered" evidence="1">
    <location>
        <begin position="1"/>
        <end position="27"/>
    </location>
</feature>
<reference evidence="2 3" key="1">
    <citation type="submission" date="2024-01" db="EMBL/GenBank/DDBJ databases">
        <title>The complete chloroplast genome sequence of Lithospermum erythrorhizon: insights into the phylogenetic relationship among Boraginaceae species and the maternal lineages of purple gromwells.</title>
        <authorList>
            <person name="Okada T."/>
            <person name="Watanabe K."/>
        </authorList>
    </citation>
    <scope>NUCLEOTIDE SEQUENCE [LARGE SCALE GENOMIC DNA]</scope>
</reference>
<evidence type="ECO:0000256" key="1">
    <source>
        <dbReference type="SAM" id="MobiDB-lite"/>
    </source>
</evidence>
<protein>
    <submittedName>
        <fullName evidence="2">Uncharacterized protein</fullName>
    </submittedName>
</protein>
<feature type="compositionally biased region" description="Polar residues" evidence="1">
    <location>
        <begin position="130"/>
        <end position="139"/>
    </location>
</feature>
<dbReference type="EMBL" id="BAABME010001528">
    <property type="protein sequence ID" value="GAA0150102.1"/>
    <property type="molecule type" value="Genomic_DNA"/>
</dbReference>
<evidence type="ECO:0000313" key="3">
    <source>
        <dbReference type="Proteomes" id="UP001454036"/>
    </source>
</evidence>
<proteinExistence type="predicted"/>
<comment type="caution">
    <text evidence="2">The sequence shown here is derived from an EMBL/GenBank/DDBJ whole genome shotgun (WGS) entry which is preliminary data.</text>
</comment>
<feature type="compositionally biased region" description="Acidic residues" evidence="1">
    <location>
        <begin position="141"/>
        <end position="153"/>
    </location>
</feature>
<keyword evidence="3" id="KW-1185">Reference proteome</keyword>